<organism evidence="1 2">
    <name type="scientific">Candida boidinii</name>
    <name type="common">Yeast</name>
    <dbReference type="NCBI Taxonomy" id="5477"/>
    <lineage>
        <taxon>Eukaryota</taxon>
        <taxon>Fungi</taxon>
        <taxon>Dikarya</taxon>
        <taxon>Ascomycota</taxon>
        <taxon>Saccharomycotina</taxon>
        <taxon>Pichiomycetes</taxon>
        <taxon>Pichiales</taxon>
        <taxon>Pichiaceae</taxon>
        <taxon>Ogataea</taxon>
        <taxon>Ogataea/Candida clade</taxon>
    </lineage>
</organism>
<proteinExistence type="predicted"/>
<gene>
    <name evidence="1" type="ORF">Cboi02_000640300</name>
</gene>
<comment type="caution">
    <text evidence="1">The sequence shown here is derived from an EMBL/GenBank/DDBJ whole genome shotgun (WGS) entry which is preliminary data.</text>
</comment>
<reference evidence="1" key="1">
    <citation type="submission" date="2023-04" db="EMBL/GenBank/DDBJ databases">
        <title>Candida boidinii NBRC 10035.</title>
        <authorList>
            <person name="Ichikawa N."/>
            <person name="Sato H."/>
            <person name="Tonouchi N."/>
        </authorList>
    </citation>
    <scope>NUCLEOTIDE SEQUENCE</scope>
    <source>
        <strain evidence="1">NBRC 10035</strain>
    </source>
</reference>
<evidence type="ECO:0000313" key="1">
    <source>
        <dbReference type="EMBL" id="GME80472.1"/>
    </source>
</evidence>
<protein>
    <submittedName>
        <fullName evidence="1">Unnamed protein product</fullName>
    </submittedName>
</protein>
<sequence length="96" mass="10500">MRLRRQHKSSSSADETSEWQYLNNEIVISGGGDGSASRLADGRTGGNYGWRNWEDRAAGVRLLPARLHHSLPASLFAGSTFYPGRTAAHSSPWTKA</sequence>
<accession>A0A9W6WKE8</accession>
<evidence type="ECO:0000313" key="2">
    <source>
        <dbReference type="Proteomes" id="UP001165120"/>
    </source>
</evidence>
<dbReference type="EMBL" id="BSXN01004061">
    <property type="protein sequence ID" value="GME80472.1"/>
    <property type="molecule type" value="Genomic_DNA"/>
</dbReference>
<keyword evidence="2" id="KW-1185">Reference proteome</keyword>
<dbReference type="Proteomes" id="UP001165120">
    <property type="component" value="Unassembled WGS sequence"/>
</dbReference>
<name>A0A9W6WKE8_CANBO</name>
<dbReference type="AlphaFoldDB" id="A0A9W6WKE8"/>